<evidence type="ECO:0000256" key="11">
    <source>
        <dbReference type="ARBA" id="ARBA00022838"/>
    </source>
</evidence>
<evidence type="ECO:0000256" key="4">
    <source>
        <dbReference type="ARBA" id="ARBA00009754"/>
    </source>
</evidence>
<keyword evidence="11" id="KW-0995">Kinetochore</keyword>
<dbReference type="GO" id="GO:0005874">
    <property type="term" value="C:microtubule"/>
    <property type="evidence" value="ECO:0007669"/>
    <property type="project" value="UniProtKB-KW"/>
</dbReference>
<dbReference type="PANTHER" id="PTHR28222:SF1">
    <property type="entry name" value="DASH COMPLEX SUBUNIT DAD4"/>
    <property type="match status" value="1"/>
</dbReference>
<keyword evidence="7" id="KW-0963">Cytoplasm</keyword>
<gene>
    <name evidence="17" type="ORF">BDZ90DRAFT_282319</name>
</gene>
<dbReference type="PANTHER" id="PTHR28222">
    <property type="entry name" value="DASH COMPLEX SUBUNIT DAD4"/>
    <property type="match status" value="1"/>
</dbReference>
<dbReference type="OrthoDB" id="5516652at2759"/>
<dbReference type="GO" id="GO:0008608">
    <property type="term" value="P:attachment of spindle microtubules to kinetochore"/>
    <property type="evidence" value="ECO:0007669"/>
    <property type="project" value="InterPro"/>
</dbReference>
<sequence>MIENPHEQRQTLLLSRIIKNVDLLNESLEELSRSLAEINVYNEGNAEVADMWENYRRSAAFNLEALDADSQQQQQRS</sequence>
<dbReference type="AlphaFoldDB" id="A0A316UMH3"/>
<dbReference type="Proteomes" id="UP000245884">
    <property type="component" value="Unassembled WGS sequence"/>
</dbReference>
<proteinExistence type="inferred from homology"/>
<keyword evidence="15" id="KW-0137">Centromere</keyword>
<evidence type="ECO:0000313" key="17">
    <source>
        <dbReference type="EMBL" id="PWN24375.1"/>
    </source>
</evidence>
<dbReference type="STRING" id="1569628.A0A316UMH3"/>
<evidence type="ECO:0000256" key="2">
    <source>
        <dbReference type="ARBA" id="ARBA00004186"/>
    </source>
</evidence>
<evidence type="ECO:0000256" key="13">
    <source>
        <dbReference type="ARBA" id="ARBA00023242"/>
    </source>
</evidence>
<evidence type="ECO:0000256" key="3">
    <source>
        <dbReference type="ARBA" id="ARBA00004629"/>
    </source>
</evidence>
<reference evidence="17 18" key="1">
    <citation type="journal article" date="2018" name="Mol. Biol. Evol.">
        <title>Broad Genomic Sampling Reveals a Smut Pathogenic Ancestry of the Fungal Clade Ustilaginomycotina.</title>
        <authorList>
            <person name="Kijpornyongpan T."/>
            <person name="Mondo S.J."/>
            <person name="Barry K."/>
            <person name="Sandor L."/>
            <person name="Lee J."/>
            <person name="Lipzen A."/>
            <person name="Pangilinan J."/>
            <person name="LaButti K."/>
            <person name="Hainaut M."/>
            <person name="Henrissat B."/>
            <person name="Grigoriev I.V."/>
            <person name="Spatafora J.W."/>
            <person name="Aime M.C."/>
        </authorList>
    </citation>
    <scope>NUCLEOTIDE SEQUENCE [LARGE SCALE GENOMIC DNA]</scope>
    <source>
        <strain evidence="17 18">MCA 5214</strain>
    </source>
</reference>
<evidence type="ECO:0000256" key="6">
    <source>
        <dbReference type="ARBA" id="ARBA00022454"/>
    </source>
</evidence>
<evidence type="ECO:0000256" key="9">
    <source>
        <dbReference type="ARBA" id="ARBA00022701"/>
    </source>
</evidence>
<comment type="subcellular location">
    <subcellularLocation>
        <location evidence="3">Chromosome</location>
        <location evidence="3">Centromere</location>
        <location evidence="3">Kinetochore</location>
    </subcellularLocation>
    <subcellularLocation>
        <location evidence="2">Cytoplasm</location>
        <location evidence="2">Cytoskeleton</location>
        <location evidence="2">Spindle</location>
    </subcellularLocation>
    <subcellularLocation>
        <location evidence="1">Nucleus</location>
    </subcellularLocation>
</comment>
<comment type="similarity">
    <text evidence="4">Belongs to the DASH complex DAD4 family.</text>
</comment>
<name>A0A316UMH3_9BASI</name>
<evidence type="ECO:0000256" key="10">
    <source>
        <dbReference type="ARBA" id="ARBA00022776"/>
    </source>
</evidence>
<protein>
    <recommendedName>
        <fullName evidence="5">DASH complex subunit DAD4</fullName>
    </recommendedName>
    <alternativeName>
        <fullName evidence="16">Outer kinetochore protein DAD4</fullName>
    </alternativeName>
</protein>
<accession>A0A316UMH3</accession>
<dbReference type="RefSeq" id="XP_025358987.1">
    <property type="nucleotide sequence ID" value="XM_025509449.1"/>
</dbReference>
<dbReference type="EMBL" id="KZ819681">
    <property type="protein sequence ID" value="PWN24375.1"/>
    <property type="molecule type" value="Genomic_DNA"/>
</dbReference>
<dbReference type="GO" id="GO:0051301">
    <property type="term" value="P:cell division"/>
    <property type="evidence" value="ECO:0007669"/>
    <property type="project" value="UniProtKB-KW"/>
</dbReference>
<evidence type="ECO:0000256" key="12">
    <source>
        <dbReference type="ARBA" id="ARBA00023212"/>
    </source>
</evidence>
<dbReference type="GeneID" id="37031272"/>
<dbReference type="GO" id="GO:0072686">
    <property type="term" value="C:mitotic spindle"/>
    <property type="evidence" value="ECO:0007669"/>
    <property type="project" value="InterPro"/>
</dbReference>
<organism evidence="17 18">
    <name type="scientific">Jaminaea rosea</name>
    <dbReference type="NCBI Taxonomy" id="1569628"/>
    <lineage>
        <taxon>Eukaryota</taxon>
        <taxon>Fungi</taxon>
        <taxon>Dikarya</taxon>
        <taxon>Basidiomycota</taxon>
        <taxon>Ustilaginomycotina</taxon>
        <taxon>Exobasidiomycetes</taxon>
        <taxon>Microstromatales</taxon>
        <taxon>Microstromatales incertae sedis</taxon>
        <taxon>Jaminaea</taxon>
    </lineage>
</organism>
<keyword evidence="12" id="KW-0206">Cytoskeleton</keyword>
<evidence type="ECO:0000256" key="5">
    <source>
        <dbReference type="ARBA" id="ARBA00020259"/>
    </source>
</evidence>
<evidence type="ECO:0000256" key="14">
    <source>
        <dbReference type="ARBA" id="ARBA00023306"/>
    </source>
</evidence>
<dbReference type="Pfam" id="PF08650">
    <property type="entry name" value="DASH_Dad4"/>
    <property type="match status" value="1"/>
</dbReference>
<evidence type="ECO:0000313" key="18">
    <source>
        <dbReference type="Proteomes" id="UP000245884"/>
    </source>
</evidence>
<keyword evidence="10" id="KW-0498">Mitosis</keyword>
<evidence type="ECO:0000256" key="15">
    <source>
        <dbReference type="ARBA" id="ARBA00023328"/>
    </source>
</evidence>
<keyword evidence="8" id="KW-0132">Cell division</keyword>
<keyword evidence="18" id="KW-1185">Reference proteome</keyword>
<keyword evidence="9" id="KW-0493">Microtubule</keyword>
<dbReference type="GO" id="GO:0042729">
    <property type="term" value="C:DASH complex"/>
    <property type="evidence" value="ECO:0007669"/>
    <property type="project" value="InterPro"/>
</dbReference>
<keyword evidence="14" id="KW-0131">Cell cycle</keyword>
<dbReference type="InterPro" id="IPR013959">
    <property type="entry name" value="DASH_Dad4"/>
</dbReference>
<keyword evidence="13" id="KW-0539">Nucleus</keyword>
<keyword evidence="6" id="KW-0158">Chromosome</keyword>
<evidence type="ECO:0000256" key="7">
    <source>
        <dbReference type="ARBA" id="ARBA00022490"/>
    </source>
</evidence>
<evidence type="ECO:0000256" key="16">
    <source>
        <dbReference type="ARBA" id="ARBA00030569"/>
    </source>
</evidence>
<evidence type="ECO:0000256" key="8">
    <source>
        <dbReference type="ARBA" id="ARBA00022618"/>
    </source>
</evidence>
<evidence type="ECO:0000256" key="1">
    <source>
        <dbReference type="ARBA" id="ARBA00004123"/>
    </source>
</evidence>